<dbReference type="KEGG" id="mbrn:26246430"/>
<name>A0A7D5V470_9HYPO</name>
<dbReference type="Proteomes" id="UP000510686">
    <property type="component" value="Chromosome 6"/>
</dbReference>
<evidence type="ECO:0000313" key="1">
    <source>
        <dbReference type="EMBL" id="QLI73211.1"/>
    </source>
</evidence>
<reference evidence="1 2" key="1">
    <citation type="submission" date="2020-07" db="EMBL/GenBank/DDBJ databases">
        <title>Telomere length de novo assembly of all 7 chromosomes of the fungus, Metarhizium brunneum, using a novel assembly pipeline.</title>
        <authorList>
            <person name="Saud z."/>
            <person name="Kortsinoglou A."/>
            <person name="Kouvelis V.N."/>
            <person name="Butt T.M."/>
        </authorList>
    </citation>
    <scope>NUCLEOTIDE SEQUENCE [LARGE SCALE GENOMIC DNA]</scope>
    <source>
        <strain evidence="1 2">4556</strain>
    </source>
</reference>
<dbReference type="GeneID" id="26246430"/>
<evidence type="ECO:0000313" key="2">
    <source>
        <dbReference type="Proteomes" id="UP000510686"/>
    </source>
</evidence>
<gene>
    <name evidence="1" type="ORF">G6M90_00g094520</name>
</gene>
<keyword evidence="2" id="KW-1185">Reference proteome</keyword>
<organism evidence="1 2">
    <name type="scientific">Metarhizium brunneum</name>
    <dbReference type="NCBI Taxonomy" id="500148"/>
    <lineage>
        <taxon>Eukaryota</taxon>
        <taxon>Fungi</taxon>
        <taxon>Dikarya</taxon>
        <taxon>Ascomycota</taxon>
        <taxon>Pezizomycotina</taxon>
        <taxon>Sordariomycetes</taxon>
        <taxon>Hypocreomycetidae</taxon>
        <taxon>Hypocreales</taxon>
        <taxon>Clavicipitaceae</taxon>
        <taxon>Metarhizium</taxon>
    </lineage>
</organism>
<sequence>MSPKKEMSPMEEMPFSKQCEMYVLYLDTLQHRFNRYVMGVGSFVVVASEGQTVADVDKLIEQWKKEAGRDEFRKASIELDVEIKPNYKPPPNWSLWSYDNKKNPADVLTGVEGTISLSDFMRKHGFGYNIVARGQHMFAKDYLKK</sequence>
<dbReference type="RefSeq" id="XP_014540817.2">
    <property type="nucleotide sequence ID" value="XM_014685331.2"/>
</dbReference>
<proteinExistence type="predicted"/>
<dbReference type="AlphaFoldDB" id="A0A7D5V470"/>
<dbReference type="EMBL" id="CP058937">
    <property type="protein sequence ID" value="QLI73211.1"/>
    <property type="molecule type" value="Genomic_DNA"/>
</dbReference>
<protein>
    <submittedName>
        <fullName evidence="1">Uncharacterized protein</fullName>
    </submittedName>
</protein>
<accession>A0A7D5V470</accession>